<dbReference type="AlphaFoldDB" id="C4GG52"/>
<organism evidence="1 2">
    <name type="scientific">Kingella oralis ATCC 51147</name>
    <dbReference type="NCBI Taxonomy" id="629741"/>
    <lineage>
        <taxon>Bacteria</taxon>
        <taxon>Pseudomonadati</taxon>
        <taxon>Pseudomonadota</taxon>
        <taxon>Betaproteobacteria</taxon>
        <taxon>Neisseriales</taxon>
        <taxon>Neisseriaceae</taxon>
        <taxon>Kingella</taxon>
    </lineage>
</organism>
<dbReference type="STRING" id="629741.GCWU000324_01119"/>
<dbReference type="Proteomes" id="UP000003009">
    <property type="component" value="Unassembled WGS sequence"/>
</dbReference>
<keyword evidence="2" id="KW-1185">Reference proteome</keyword>
<comment type="caution">
    <text evidence="1">The sequence shown here is derived from an EMBL/GenBank/DDBJ whole genome shotgun (WGS) entry which is preliminary data.</text>
</comment>
<reference evidence="1" key="1">
    <citation type="submission" date="2009-04" db="EMBL/GenBank/DDBJ databases">
        <authorList>
            <person name="Weinstock G."/>
            <person name="Sodergren E."/>
            <person name="Clifton S."/>
            <person name="Fulton L."/>
            <person name="Fulton B."/>
            <person name="Courtney L."/>
            <person name="Fronick C."/>
            <person name="Harrison M."/>
            <person name="Strong C."/>
            <person name="Farmer C."/>
            <person name="Delahaunty K."/>
            <person name="Markovic C."/>
            <person name="Hall O."/>
            <person name="Minx P."/>
            <person name="Tomlinson C."/>
            <person name="Mitreva M."/>
            <person name="Nelson J."/>
            <person name="Hou S."/>
            <person name="Wollam A."/>
            <person name="Pepin K.H."/>
            <person name="Johnson M."/>
            <person name="Bhonagiri V."/>
            <person name="Nash W.E."/>
            <person name="Warren W."/>
            <person name="Chinwalla A."/>
            <person name="Mardis E.R."/>
            <person name="Wilson R.K."/>
        </authorList>
    </citation>
    <scope>NUCLEOTIDE SEQUENCE [LARGE SCALE GENOMIC DNA]</scope>
    <source>
        <strain evidence="1">ATCC 51147</strain>
    </source>
</reference>
<dbReference type="HOGENOM" id="CLU_3217402_0_0_4"/>
<name>C4GG52_9NEIS</name>
<accession>C4GG52</accession>
<proteinExistence type="predicted"/>
<protein>
    <submittedName>
        <fullName evidence="1">Uncharacterized protein</fullName>
    </submittedName>
</protein>
<dbReference type="EMBL" id="ACJW02000002">
    <property type="protein sequence ID" value="EEP69207.1"/>
    <property type="molecule type" value="Genomic_DNA"/>
</dbReference>
<evidence type="ECO:0000313" key="1">
    <source>
        <dbReference type="EMBL" id="EEP69207.1"/>
    </source>
</evidence>
<evidence type="ECO:0000313" key="2">
    <source>
        <dbReference type="Proteomes" id="UP000003009"/>
    </source>
</evidence>
<sequence length="44" mass="4946">MHLPFYDAKSAAKVECRHALGQPENVFSVFRLPMRVVNTGSNVQ</sequence>
<gene>
    <name evidence="1" type="ORF">GCWU000324_01119</name>
</gene>